<organism evidence="18 19">
    <name type="scientific">Macrostomum lignano</name>
    <dbReference type="NCBI Taxonomy" id="282301"/>
    <lineage>
        <taxon>Eukaryota</taxon>
        <taxon>Metazoa</taxon>
        <taxon>Spiralia</taxon>
        <taxon>Lophotrochozoa</taxon>
        <taxon>Platyhelminthes</taxon>
        <taxon>Rhabditophora</taxon>
        <taxon>Macrostomorpha</taxon>
        <taxon>Macrostomida</taxon>
        <taxon>Macrostomidae</taxon>
        <taxon>Macrostomum</taxon>
    </lineage>
</organism>
<dbReference type="Pfam" id="PF00069">
    <property type="entry name" value="Pkinase"/>
    <property type="match status" value="1"/>
</dbReference>
<proteinExistence type="predicted"/>
<evidence type="ECO:0000256" key="9">
    <source>
        <dbReference type="ARBA" id="ARBA00023137"/>
    </source>
</evidence>
<dbReference type="EC" id="2.7.12.1" evidence="2"/>
<comment type="catalytic activity">
    <reaction evidence="13">
        <text>L-seryl-[protein] + ATP = O-phospho-L-seryl-[protein] + ADP + H(+)</text>
        <dbReference type="Rhea" id="RHEA:17989"/>
        <dbReference type="Rhea" id="RHEA-COMP:9863"/>
        <dbReference type="Rhea" id="RHEA-COMP:11604"/>
        <dbReference type="ChEBI" id="CHEBI:15378"/>
        <dbReference type="ChEBI" id="CHEBI:29999"/>
        <dbReference type="ChEBI" id="CHEBI:30616"/>
        <dbReference type="ChEBI" id="CHEBI:83421"/>
        <dbReference type="ChEBI" id="CHEBI:456216"/>
        <dbReference type="EC" id="2.7.12.1"/>
    </reaction>
</comment>
<dbReference type="GO" id="GO:0045743">
    <property type="term" value="P:positive regulation of fibroblast growth factor receptor signaling pathway"/>
    <property type="evidence" value="ECO:0007669"/>
    <property type="project" value="TreeGrafter"/>
</dbReference>
<dbReference type="STRING" id="282301.A0A267E1R7"/>
<evidence type="ECO:0000256" key="14">
    <source>
        <dbReference type="ARBA" id="ARBA00049308"/>
    </source>
</evidence>
<dbReference type="GO" id="GO:0004712">
    <property type="term" value="F:protein serine/threonine/tyrosine kinase activity"/>
    <property type="evidence" value="ECO:0007669"/>
    <property type="project" value="UniProtKB-EC"/>
</dbReference>
<evidence type="ECO:0000256" key="1">
    <source>
        <dbReference type="ARBA" id="ARBA00004496"/>
    </source>
</evidence>
<dbReference type="GO" id="GO:0004674">
    <property type="term" value="F:protein serine/threonine kinase activity"/>
    <property type="evidence" value="ECO:0007669"/>
    <property type="project" value="UniProtKB-KW"/>
</dbReference>
<evidence type="ECO:0000256" key="7">
    <source>
        <dbReference type="ARBA" id="ARBA00022777"/>
    </source>
</evidence>
<dbReference type="Gene3D" id="3.30.200.20">
    <property type="entry name" value="Phosphorylase Kinase, domain 1"/>
    <property type="match status" value="1"/>
</dbReference>
<protein>
    <recommendedName>
        <fullName evidence="10">Dual serine/threonine and tyrosine protein kinase</fullName>
        <ecNumber evidence="2">2.7.12.1</ecNumber>
    </recommendedName>
    <alternativeName>
        <fullName evidence="12">Dusty protein kinase</fullName>
    </alternativeName>
    <alternativeName>
        <fullName evidence="11">Receptor-interacting serine/threonine-protein kinase 5</fullName>
    </alternativeName>
</protein>
<reference evidence="18 19" key="1">
    <citation type="submission" date="2017-06" db="EMBL/GenBank/DDBJ databases">
        <title>A platform for efficient transgenesis in Macrostomum lignano, a flatworm model organism for stem cell research.</title>
        <authorList>
            <person name="Berezikov E."/>
        </authorList>
    </citation>
    <scope>NUCLEOTIDE SEQUENCE [LARGE SCALE GENOMIC DNA]</scope>
    <source>
        <strain evidence="18">DV1</strain>
        <tissue evidence="18">Whole organism</tissue>
    </source>
</reference>
<evidence type="ECO:0000256" key="2">
    <source>
        <dbReference type="ARBA" id="ARBA00013203"/>
    </source>
</evidence>
<dbReference type="AlphaFoldDB" id="A0A267E1R7"/>
<evidence type="ECO:0000256" key="3">
    <source>
        <dbReference type="ARBA" id="ARBA00022490"/>
    </source>
</evidence>
<evidence type="ECO:0000256" key="5">
    <source>
        <dbReference type="ARBA" id="ARBA00022679"/>
    </source>
</evidence>
<dbReference type="SMART" id="SM00220">
    <property type="entry name" value="S_TKc"/>
    <property type="match status" value="1"/>
</dbReference>
<dbReference type="GO" id="GO:0070374">
    <property type="term" value="P:positive regulation of ERK1 and ERK2 cascade"/>
    <property type="evidence" value="ECO:0007669"/>
    <property type="project" value="TreeGrafter"/>
</dbReference>
<dbReference type="GO" id="GO:0004713">
    <property type="term" value="F:protein tyrosine kinase activity"/>
    <property type="evidence" value="ECO:0007669"/>
    <property type="project" value="UniProtKB-KW"/>
</dbReference>
<evidence type="ECO:0000256" key="12">
    <source>
        <dbReference type="ARBA" id="ARBA00042638"/>
    </source>
</evidence>
<keyword evidence="4" id="KW-0723">Serine/threonine-protein kinase</keyword>
<evidence type="ECO:0000256" key="8">
    <source>
        <dbReference type="ARBA" id="ARBA00022840"/>
    </source>
</evidence>
<keyword evidence="9" id="KW-0829">Tyrosine-protein kinase</keyword>
<dbReference type="InterPro" id="IPR008271">
    <property type="entry name" value="Ser/Thr_kinase_AS"/>
</dbReference>
<name>A0A267E1R7_9PLAT</name>
<dbReference type="GO" id="GO:0005737">
    <property type="term" value="C:cytoplasm"/>
    <property type="evidence" value="ECO:0007669"/>
    <property type="project" value="UniProtKB-SubCell"/>
</dbReference>
<comment type="catalytic activity">
    <reaction evidence="15">
        <text>L-tyrosyl-[protein] + ATP = O-phospho-L-tyrosyl-[protein] + ADP + H(+)</text>
        <dbReference type="Rhea" id="RHEA:10596"/>
        <dbReference type="Rhea" id="RHEA-COMP:10136"/>
        <dbReference type="Rhea" id="RHEA-COMP:20101"/>
        <dbReference type="ChEBI" id="CHEBI:15378"/>
        <dbReference type="ChEBI" id="CHEBI:30616"/>
        <dbReference type="ChEBI" id="CHEBI:46858"/>
        <dbReference type="ChEBI" id="CHEBI:61978"/>
        <dbReference type="ChEBI" id="CHEBI:456216"/>
        <dbReference type="EC" id="2.7.12.1"/>
    </reaction>
</comment>
<dbReference type="PANTHER" id="PTHR46392:SF1">
    <property type="entry name" value="DUAL SERINE_THREONINE AND TYROSINE PROTEIN KINASE"/>
    <property type="match status" value="1"/>
</dbReference>
<dbReference type="EMBL" id="NIVC01002744">
    <property type="protein sequence ID" value="PAA55491.1"/>
    <property type="molecule type" value="Genomic_DNA"/>
</dbReference>
<evidence type="ECO:0000256" key="4">
    <source>
        <dbReference type="ARBA" id="ARBA00022527"/>
    </source>
</evidence>
<keyword evidence="6 16" id="KW-0547">Nucleotide-binding</keyword>
<evidence type="ECO:0000256" key="10">
    <source>
        <dbReference type="ARBA" id="ARBA00040421"/>
    </source>
</evidence>
<dbReference type="GO" id="GO:0005524">
    <property type="term" value="F:ATP binding"/>
    <property type="evidence" value="ECO:0007669"/>
    <property type="project" value="UniProtKB-UniRule"/>
</dbReference>
<dbReference type="InterPro" id="IPR017441">
    <property type="entry name" value="Protein_kinase_ATP_BS"/>
</dbReference>
<gene>
    <name evidence="18" type="ORF">BOX15_Mlig027899g3</name>
</gene>
<evidence type="ECO:0000256" key="16">
    <source>
        <dbReference type="PROSITE-ProRule" id="PRU10141"/>
    </source>
</evidence>
<evidence type="ECO:0000313" key="18">
    <source>
        <dbReference type="EMBL" id="PAA55491.1"/>
    </source>
</evidence>
<dbReference type="InterPro" id="IPR051302">
    <property type="entry name" value="Dual_SerThr-Tyr_Kinase"/>
</dbReference>
<evidence type="ECO:0000256" key="6">
    <source>
        <dbReference type="ARBA" id="ARBA00022741"/>
    </source>
</evidence>
<dbReference type="PANTHER" id="PTHR46392">
    <property type="entry name" value="DUAL SERINE/THREONINE AND TYROSINE PROTEIN KINASE"/>
    <property type="match status" value="1"/>
</dbReference>
<dbReference type="GO" id="GO:0043066">
    <property type="term" value="P:negative regulation of apoptotic process"/>
    <property type="evidence" value="ECO:0007669"/>
    <property type="project" value="TreeGrafter"/>
</dbReference>
<feature type="domain" description="Protein kinase" evidence="17">
    <location>
        <begin position="683"/>
        <end position="939"/>
    </location>
</feature>
<dbReference type="Gene3D" id="1.10.510.10">
    <property type="entry name" value="Transferase(Phosphotransferase) domain 1"/>
    <property type="match status" value="1"/>
</dbReference>
<keyword evidence="8 16" id="KW-0067">ATP-binding</keyword>
<feature type="binding site" evidence="16">
    <location>
        <position position="712"/>
    </location>
    <ligand>
        <name>ATP</name>
        <dbReference type="ChEBI" id="CHEBI:30616"/>
    </ligand>
</feature>
<comment type="caution">
    <text evidence="18">The sequence shown here is derived from an EMBL/GenBank/DDBJ whole genome shotgun (WGS) entry which is preliminary data.</text>
</comment>
<dbReference type="PROSITE" id="PS00107">
    <property type="entry name" value="PROTEIN_KINASE_ATP"/>
    <property type="match status" value="1"/>
</dbReference>
<dbReference type="InterPro" id="IPR011009">
    <property type="entry name" value="Kinase-like_dom_sf"/>
</dbReference>
<accession>A0A267E1R7</accession>
<evidence type="ECO:0000256" key="11">
    <source>
        <dbReference type="ARBA" id="ARBA00041268"/>
    </source>
</evidence>
<dbReference type="InterPro" id="IPR000719">
    <property type="entry name" value="Prot_kinase_dom"/>
</dbReference>
<evidence type="ECO:0000256" key="13">
    <source>
        <dbReference type="ARBA" id="ARBA00049003"/>
    </source>
</evidence>
<dbReference type="PROSITE" id="PS50011">
    <property type="entry name" value="PROTEIN_KINASE_DOM"/>
    <property type="match status" value="1"/>
</dbReference>
<dbReference type="SUPFAM" id="SSF56112">
    <property type="entry name" value="Protein kinase-like (PK-like)"/>
    <property type="match status" value="1"/>
</dbReference>
<keyword evidence="5" id="KW-0808">Transferase</keyword>
<dbReference type="GO" id="GO:0044344">
    <property type="term" value="P:cellular response to fibroblast growth factor stimulus"/>
    <property type="evidence" value="ECO:0007669"/>
    <property type="project" value="TreeGrafter"/>
</dbReference>
<evidence type="ECO:0000313" key="19">
    <source>
        <dbReference type="Proteomes" id="UP000215902"/>
    </source>
</evidence>
<comment type="catalytic activity">
    <reaction evidence="14">
        <text>L-threonyl-[protein] + ATP = O-phospho-L-threonyl-[protein] + ADP + H(+)</text>
        <dbReference type="Rhea" id="RHEA:46608"/>
        <dbReference type="Rhea" id="RHEA-COMP:11060"/>
        <dbReference type="Rhea" id="RHEA-COMP:11605"/>
        <dbReference type="ChEBI" id="CHEBI:15378"/>
        <dbReference type="ChEBI" id="CHEBI:30013"/>
        <dbReference type="ChEBI" id="CHEBI:30616"/>
        <dbReference type="ChEBI" id="CHEBI:61977"/>
        <dbReference type="ChEBI" id="CHEBI:456216"/>
        <dbReference type="EC" id="2.7.12.1"/>
    </reaction>
</comment>
<evidence type="ECO:0000256" key="15">
    <source>
        <dbReference type="ARBA" id="ARBA00051680"/>
    </source>
</evidence>
<dbReference type="OrthoDB" id="122279at2759"/>
<keyword evidence="3" id="KW-0963">Cytoplasm</keyword>
<dbReference type="PROSITE" id="PS00108">
    <property type="entry name" value="PROTEIN_KINASE_ST"/>
    <property type="match status" value="1"/>
</dbReference>
<comment type="subcellular location">
    <subcellularLocation>
        <location evidence="1">Cytoplasm</location>
    </subcellularLocation>
</comment>
<sequence>MAGSLHFEFSKFNRCVSQLRKIYKETKTAFDEVSIQNTGKDESISSLLSDKPKEFVAELSDADSQQLHNLLNQPVAMVVLGQTRYAKAVLVNEILRQDLLPVATDSDSVYNGWRMIRFRFAAKPAVSLSLPDDNYDLMEDLSAYQQPWDTIPEQDLILQAEERTDLANRAAVMEVALNHPLLRDGAILVVSPCKELCNVAEVFSQCTRGAQPILVYAIELDHLTSSDLSELQQHRQLAPNLPLFFIRVPQPAAYANYRQQRRQFACPPPVPPSAAAAAASGTGDLLQQPQAAPRLFADLCELGFLSMMPGGGSRGGHPAGSAASSSASPADAACQPLASELVENFEANFCRILIYVRRALQQILVQAATLLNDNHCAVLNNFILLAFDLARDVLVTPKKLRFAKSKELELYNSLMEISSRKQEEIRQLIAFTLENMRECLLLAAEAFQFRYDPAQSHGANARRCSVQIRELVMAKLNSAISDQLLQSIDVFRDAYTGTLTRCLESLEDEEAPQDLPAAAAAAASPATLADVPGGVGPSSSGASATEALRLIVNAAYQVEINVKTGSTYVRALLDKIKELMTSMPWSSPPKLDSEWRRAVAQEMLGNLSDQRLARHMCGQISERVRAAHEAFTAAMRRLEERLSAHTAACEDQRDLIRRRHAPRIARLALESISIRDMIVYGMPQIGREIGRGQYGVVYSCEAWGGFSPVAVKSVVPPDDKHWNDLALEFYYTKHLPEHDRIAHLRGSVIDYTYGSGPAVLLIMERLTRDLHAAIKQNLNWPGRLQVACDVVEGIRFLHSQGLVHRDIKLKNVLLDRRNRAKLTDLGFCKPHAMMSGSIVGTPIHMPPELFSGVYDSSVDVYAFGILFWYLCAGTVRLPYNFEQCTTKDVLWTSVKRGVRPERLPCFSDECWQLMKLCWAADSELRPLPGALLPQLQSMLAEATQKQTLAQQQQQQQHKNPVVSLVNDLL</sequence>
<evidence type="ECO:0000259" key="17">
    <source>
        <dbReference type="PROSITE" id="PS50011"/>
    </source>
</evidence>
<keyword evidence="19" id="KW-1185">Reference proteome</keyword>
<keyword evidence="7" id="KW-0418">Kinase</keyword>
<dbReference type="Proteomes" id="UP000215902">
    <property type="component" value="Unassembled WGS sequence"/>
</dbReference>